<evidence type="ECO:0000256" key="5">
    <source>
        <dbReference type="ARBA" id="ARBA00023295"/>
    </source>
</evidence>
<keyword evidence="6" id="KW-0624">Polysaccharide degradation</keyword>
<dbReference type="InterPro" id="IPR050386">
    <property type="entry name" value="Glycosyl_hydrolase_5"/>
</dbReference>
<evidence type="ECO:0000259" key="9">
    <source>
        <dbReference type="Pfam" id="PF00150"/>
    </source>
</evidence>
<dbReference type="Pfam" id="PF00150">
    <property type="entry name" value="Cellulase"/>
    <property type="match status" value="1"/>
</dbReference>
<evidence type="ECO:0000256" key="8">
    <source>
        <dbReference type="SAM" id="SignalP"/>
    </source>
</evidence>
<keyword evidence="3" id="KW-0136">Cellulose degradation</keyword>
<keyword evidence="5 7" id="KW-0326">Glycosidase</keyword>
<evidence type="ECO:0000256" key="4">
    <source>
        <dbReference type="ARBA" id="ARBA00023277"/>
    </source>
</evidence>
<protein>
    <submittedName>
        <fullName evidence="10">Glycoside hydrolase family 5 protein</fullName>
    </submittedName>
</protein>
<dbReference type="GO" id="GO:0005576">
    <property type="term" value="C:extracellular region"/>
    <property type="evidence" value="ECO:0007669"/>
    <property type="project" value="TreeGrafter"/>
</dbReference>
<dbReference type="SUPFAM" id="SSF51445">
    <property type="entry name" value="(Trans)glycosidases"/>
    <property type="match status" value="1"/>
</dbReference>
<reference evidence="10" key="2">
    <citation type="submission" date="2023-01" db="EMBL/GenBank/DDBJ databases">
        <title>Gilvimarinus xylanilyticus HB14 isolated from Caulerpa lentillifera aquaculture base in Hainan, China.</title>
        <authorList>
            <person name="Zhang Y.-J."/>
        </authorList>
    </citation>
    <scope>NUCLEOTIDE SEQUENCE</scope>
    <source>
        <strain evidence="10">HB14</strain>
    </source>
</reference>
<evidence type="ECO:0000313" key="11">
    <source>
        <dbReference type="Proteomes" id="UP001139319"/>
    </source>
</evidence>
<keyword evidence="11" id="KW-1185">Reference proteome</keyword>
<comment type="similarity">
    <text evidence="1 7">Belongs to the glycosyl hydrolase 5 (cellulase A) family.</text>
</comment>
<evidence type="ECO:0000256" key="1">
    <source>
        <dbReference type="ARBA" id="ARBA00005641"/>
    </source>
</evidence>
<feature type="chain" id="PRO_5040850708" evidence="8">
    <location>
        <begin position="26"/>
        <end position="337"/>
    </location>
</feature>
<evidence type="ECO:0000256" key="3">
    <source>
        <dbReference type="ARBA" id="ARBA00023001"/>
    </source>
</evidence>
<dbReference type="InterPro" id="IPR001547">
    <property type="entry name" value="Glyco_hydro_5"/>
</dbReference>
<comment type="caution">
    <text evidence="10">The sequence shown here is derived from an EMBL/GenBank/DDBJ whole genome shotgun (WGS) entry which is preliminary data.</text>
</comment>
<reference evidence="10" key="1">
    <citation type="submission" date="2022-05" db="EMBL/GenBank/DDBJ databases">
        <authorList>
            <person name="Sun H.-N."/>
        </authorList>
    </citation>
    <scope>NUCLEOTIDE SEQUENCE</scope>
    <source>
        <strain evidence="10">HB14</strain>
    </source>
</reference>
<dbReference type="Proteomes" id="UP001139319">
    <property type="component" value="Unassembled WGS sequence"/>
</dbReference>
<dbReference type="RefSeq" id="WP_253969293.1">
    <property type="nucleotide sequence ID" value="NZ_JAMFTH010000009.1"/>
</dbReference>
<keyword evidence="4" id="KW-0119">Carbohydrate metabolism</keyword>
<dbReference type="Gene3D" id="3.20.20.80">
    <property type="entry name" value="Glycosidases"/>
    <property type="match status" value="1"/>
</dbReference>
<dbReference type="GO" id="GO:0008422">
    <property type="term" value="F:beta-glucosidase activity"/>
    <property type="evidence" value="ECO:0007669"/>
    <property type="project" value="TreeGrafter"/>
</dbReference>
<gene>
    <name evidence="10" type="ORF">M6D89_17005</name>
</gene>
<dbReference type="PANTHER" id="PTHR31297">
    <property type="entry name" value="GLUCAN ENDO-1,6-BETA-GLUCOSIDASE B"/>
    <property type="match status" value="1"/>
</dbReference>
<evidence type="ECO:0000313" key="10">
    <source>
        <dbReference type="EMBL" id="MCP8901006.1"/>
    </source>
</evidence>
<accession>A0A9X2I2Q7</accession>
<dbReference type="EMBL" id="JAMFTH010000009">
    <property type="protein sequence ID" value="MCP8901006.1"/>
    <property type="molecule type" value="Genomic_DNA"/>
</dbReference>
<keyword evidence="8" id="KW-0732">Signal</keyword>
<dbReference type="GO" id="GO:0030245">
    <property type="term" value="P:cellulose catabolic process"/>
    <property type="evidence" value="ECO:0007669"/>
    <property type="project" value="UniProtKB-KW"/>
</dbReference>
<dbReference type="InterPro" id="IPR017853">
    <property type="entry name" value="GH"/>
</dbReference>
<dbReference type="AlphaFoldDB" id="A0A9X2I2Q7"/>
<dbReference type="PANTHER" id="PTHR31297:SF41">
    <property type="entry name" value="ENDOGLUCANASE, PUTATIVE (AFU_ORTHOLOGUE AFUA_5G01830)-RELATED"/>
    <property type="match status" value="1"/>
</dbReference>
<dbReference type="GO" id="GO:0009986">
    <property type="term" value="C:cell surface"/>
    <property type="evidence" value="ECO:0007669"/>
    <property type="project" value="TreeGrafter"/>
</dbReference>
<sequence length="337" mass="37850">MSTLMLTRVLLSGAFICGVCLSALASEPPSDTHPGFYVEGRQLFDACNAPITLMGPNRMVYWMDRTGLSSFSEIAKTDSNTVRIVWTTEGKPGELDTVLKNARRFELVPIIELHDATGDWSKLQLLVDYWTRPDIAAVIARHQRYTIVNIGNEVGDKVPLEEYTQGYSKAIKRLREAGYQTPLMIDAPGWGKDIDTLQAAGPTLIDADPKHNILLSVHMWWPQMWGYNDERIRAEIVESVETNLPLVIGEFGNRWDDTEGGAIAYRTIIKTALEFDVSFLPWSWGPGNKPQKHLDMTDDGSFEGLTGWGREVMLDEEYAIANNAVKPDWECLVNGER</sequence>
<name>A0A9X2I2Q7_9GAMM</name>
<evidence type="ECO:0000256" key="2">
    <source>
        <dbReference type="ARBA" id="ARBA00022801"/>
    </source>
</evidence>
<proteinExistence type="inferred from homology"/>
<organism evidence="10 11">
    <name type="scientific">Gilvimarinus xylanilyticus</name>
    <dbReference type="NCBI Taxonomy" id="2944139"/>
    <lineage>
        <taxon>Bacteria</taxon>
        <taxon>Pseudomonadati</taxon>
        <taxon>Pseudomonadota</taxon>
        <taxon>Gammaproteobacteria</taxon>
        <taxon>Cellvibrionales</taxon>
        <taxon>Cellvibrionaceae</taxon>
        <taxon>Gilvimarinus</taxon>
    </lineage>
</organism>
<feature type="domain" description="Glycoside hydrolase family 5" evidence="9">
    <location>
        <begin position="49"/>
        <end position="286"/>
    </location>
</feature>
<evidence type="ECO:0000256" key="7">
    <source>
        <dbReference type="RuleBase" id="RU361153"/>
    </source>
</evidence>
<keyword evidence="2 7" id="KW-0378">Hydrolase</keyword>
<evidence type="ECO:0000256" key="6">
    <source>
        <dbReference type="ARBA" id="ARBA00023326"/>
    </source>
</evidence>
<feature type="signal peptide" evidence="8">
    <location>
        <begin position="1"/>
        <end position="25"/>
    </location>
</feature>